<evidence type="ECO:0000256" key="2">
    <source>
        <dbReference type="PROSITE-ProRule" id="PRU00723"/>
    </source>
</evidence>
<reference evidence="5 6" key="1">
    <citation type="journal article" date="2023" name="Nat. Commun.">
        <title>Origin of minicircular mitochondrial genomes in red algae.</title>
        <authorList>
            <person name="Lee Y."/>
            <person name="Cho C.H."/>
            <person name="Lee Y.M."/>
            <person name="Park S.I."/>
            <person name="Yang J.H."/>
            <person name="West J.A."/>
            <person name="Bhattacharya D."/>
            <person name="Yoon H.S."/>
        </authorList>
    </citation>
    <scope>NUCLEOTIDE SEQUENCE [LARGE SCALE GENOMIC DNA]</scope>
    <source>
        <strain evidence="5 6">CCMP1338</strain>
        <tissue evidence="5">Whole cell</tissue>
    </source>
</reference>
<proteinExistence type="inferred from homology"/>
<dbReference type="AlphaFoldDB" id="A0AAV8UN00"/>
<feature type="zinc finger region" description="C3H1-type" evidence="2">
    <location>
        <begin position="325"/>
        <end position="352"/>
    </location>
</feature>
<dbReference type="InterPro" id="IPR036397">
    <property type="entry name" value="RNaseH_sf"/>
</dbReference>
<sequence length="472" mass="52363">MRQPRILRVTKHGASTGWLEVQTAFQRAEFIALDTEFTGLPVSDKRIRAEDMEERYAGIRESIMSRAILQLGVSIFMRSDPVEDVGANSMCLTVRTFEFLLCREGDFTISSAAGEFLADHGFDFNSMFQSGIPYTPVSMRTDSGPKRSGTASSISSTKRKPAATNRPSNEPTRKKRKHRESERTNPAGQVNSWRPLPAGFLLRLGLLGVPIVVHNGLYDLLFLYDAFEDSLPESLQSFIRAISSLVPSLYDTKVLAESVLGQKMSNLAYLFAKCIRRQETMDTTIFTRDRGGVLECNEARLPFDPAVLYQEKEAQTEKGGGGVKEGRPTLCPRFLKRGLCGKGCCRFSHDVEMLVDIELARQKCSTMQEVVENKAHGSRDSGQGVARTSDVNMSDRLLRVDGREATELAKTQLPPTGGAHAAGYDAFCTGFVFASIRAMSNAPEIELHRNQIFISGKNRPLLLQPSRFVDLT</sequence>
<dbReference type="Proteomes" id="UP001157974">
    <property type="component" value="Unassembled WGS sequence"/>
</dbReference>
<dbReference type="InterPro" id="IPR000571">
    <property type="entry name" value="Znf_CCCH"/>
</dbReference>
<protein>
    <recommendedName>
        <fullName evidence="4">C3H1-type domain-containing protein</fullName>
    </recommendedName>
</protein>
<dbReference type="GO" id="GO:0017069">
    <property type="term" value="F:snRNA binding"/>
    <property type="evidence" value="ECO:0007669"/>
    <property type="project" value="TreeGrafter"/>
</dbReference>
<feature type="domain" description="C3H1-type" evidence="4">
    <location>
        <begin position="325"/>
        <end position="352"/>
    </location>
</feature>
<dbReference type="SUPFAM" id="SSF53098">
    <property type="entry name" value="Ribonuclease H-like"/>
    <property type="match status" value="1"/>
</dbReference>
<evidence type="ECO:0000259" key="4">
    <source>
        <dbReference type="PROSITE" id="PS50103"/>
    </source>
</evidence>
<evidence type="ECO:0000313" key="6">
    <source>
        <dbReference type="Proteomes" id="UP001157974"/>
    </source>
</evidence>
<dbReference type="InterPro" id="IPR012337">
    <property type="entry name" value="RNaseH-like_sf"/>
</dbReference>
<dbReference type="InterPro" id="IPR006941">
    <property type="entry name" value="RNase_CAF1"/>
</dbReference>
<name>A0AAV8UN00_9RHOD</name>
<gene>
    <name evidence="5" type="ORF">NDN08_006256</name>
</gene>
<keyword evidence="2" id="KW-0863">Zinc-finger</keyword>
<dbReference type="PANTHER" id="PTHR15092">
    <property type="entry name" value="POLY A -SPECIFIC RIBONUCLEASE/TARGET OF EGR1, MEMBER 1"/>
    <property type="match status" value="1"/>
</dbReference>
<organism evidence="5 6">
    <name type="scientific">Rhodosorus marinus</name>
    <dbReference type="NCBI Taxonomy" id="101924"/>
    <lineage>
        <taxon>Eukaryota</taxon>
        <taxon>Rhodophyta</taxon>
        <taxon>Stylonematophyceae</taxon>
        <taxon>Stylonematales</taxon>
        <taxon>Stylonemataceae</taxon>
        <taxon>Rhodosorus</taxon>
    </lineage>
</organism>
<dbReference type="GO" id="GO:0008270">
    <property type="term" value="F:zinc ion binding"/>
    <property type="evidence" value="ECO:0007669"/>
    <property type="project" value="UniProtKB-KW"/>
</dbReference>
<dbReference type="GO" id="GO:0000175">
    <property type="term" value="F:3'-5'-RNA exonuclease activity"/>
    <property type="evidence" value="ECO:0007669"/>
    <property type="project" value="TreeGrafter"/>
</dbReference>
<comment type="similarity">
    <text evidence="1">Belongs to the CAF1 family.</text>
</comment>
<dbReference type="Gene3D" id="3.30.420.10">
    <property type="entry name" value="Ribonuclease H-like superfamily/Ribonuclease H"/>
    <property type="match status" value="2"/>
</dbReference>
<keyword evidence="2" id="KW-0479">Metal-binding</keyword>
<dbReference type="PROSITE" id="PS50103">
    <property type="entry name" value="ZF_C3H1"/>
    <property type="match status" value="1"/>
</dbReference>
<evidence type="ECO:0000313" key="5">
    <source>
        <dbReference type="EMBL" id="KAJ8902938.1"/>
    </source>
</evidence>
<dbReference type="Pfam" id="PF04857">
    <property type="entry name" value="CAF1"/>
    <property type="match status" value="1"/>
</dbReference>
<dbReference type="EMBL" id="JAMWBK010000008">
    <property type="protein sequence ID" value="KAJ8902938.1"/>
    <property type="molecule type" value="Genomic_DNA"/>
</dbReference>
<comment type="caution">
    <text evidence="5">The sequence shown here is derived from an EMBL/GenBank/DDBJ whole genome shotgun (WGS) entry which is preliminary data.</text>
</comment>
<dbReference type="PANTHER" id="PTHR15092:SF37">
    <property type="entry name" value="TARGET OF EGR1 PROTEIN 1"/>
    <property type="match status" value="1"/>
</dbReference>
<feature type="region of interest" description="Disordered" evidence="3">
    <location>
        <begin position="136"/>
        <end position="190"/>
    </location>
</feature>
<keyword evidence="2" id="KW-0862">Zinc</keyword>
<evidence type="ECO:0000256" key="3">
    <source>
        <dbReference type="SAM" id="MobiDB-lite"/>
    </source>
</evidence>
<accession>A0AAV8UN00</accession>
<dbReference type="GO" id="GO:0034472">
    <property type="term" value="P:snRNA 3'-end processing"/>
    <property type="evidence" value="ECO:0007669"/>
    <property type="project" value="TreeGrafter"/>
</dbReference>
<keyword evidence="6" id="KW-1185">Reference proteome</keyword>
<dbReference type="GO" id="GO:0015030">
    <property type="term" value="C:Cajal body"/>
    <property type="evidence" value="ECO:0007669"/>
    <property type="project" value="TreeGrafter"/>
</dbReference>
<dbReference type="InterPro" id="IPR051181">
    <property type="entry name" value="CAF1_poly(A)_ribonucleases"/>
</dbReference>
<evidence type="ECO:0000256" key="1">
    <source>
        <dbReference type="ARBA" id="ARBA00008372"/>
    </source>
</evidence>